<dbReference type="GeneTree" id="ENSGT00980000202609"/>
<feature type="signal peptide" evidence="6">
    <location>
        <begin position="1"/>
        <end position="19"/>
    </location>
</feature>
<dbReference type="GO" id="GO:0042742">
    <property type="term" value="P:defense response to bacterium"/>
    <property type="evidence" value="ECO:0007669"/>
    <property type="project" value="UniProtKB-UniRule"/>
</dbReference>
<keyword evidence="9" id="KW-1185">Reference proteome</keyword>
<dbReference type="GO" id="GO:0045087">
    <property type="term" value="P:innate immune response"/>
    <property type="evidence" value="ECO:0007669"/>
    <property type="project" value="InterPro"/>
</dbReference>
<feature type="chain" id="PRO_5026378623" description="Beta-defensin" evidence="6">
    <location>
        <begin position="20"/>
        <end position="66"/>
    </location>
</feature>
<proteinExistence type="inferred from homology"/>
<name>A0A6I8P4I4_ORNAN</name>
<comment type="function">
    <text evidence="6">Has antibacterial activity.</text>
</comment>
<keyword evidence="6" id="KW-0044">Antibiotic</keyword>
<sequence>MRVICVFLAVLAFLAQVSPARSGISRVRICREKGGHCDADCHLEERHLGGCRAAYLTFCCRKESPR</sequence>
<dbReference type="OMA" id="MPGAMRI"/>
<dbReference type="InParanoid" id="A0A6I8P4I4"/>
<keyword evidence="5" id="KW-1015">Disulfide bond</keyword>
<dbReference type="InterPro" id="IPR025933">
    <property type="entry name" value="Beta_defensin_dom"/>
</dbReference>
<feature type="domain" description="Beta-defensin" evidence="7">
    <location>
        <begin position="29"/>
        <end position="60"/>
    </location>
</feature>
<accession>A0A6I8P4I4</accession>
<evidence type="ECO:0000256" key="1">
    <source>
        <dbReference type="ARBA" id="ARBA00004613"/>
    </source>
</evidence>
<keyword evidence="4 6" id="KW-0732">Signal</keyword>
<comment type="similarity">
    <text evidence="2 6">Belongs to the beta-defensin family.</text>
</comment>
<evidence type="ECO:0000313" key="9">
    <source>
        <dbReference type="Proteomes" id="UP000002279"/>
    </source>
</evidence>
<evidence type="ECO:0000256" key="5">
    <source>
        <dbReference type="ARBA" id="ARBA00023157"/>
    </source>
</evidence>
<reference evidence="8 9" key="1">
    <citation type="journal article" date="2008" name="Nature">
        <title>Genome analysis of the platypus reveals unique signatures of evolution.</title>
        <authorList>
            <person name="Warren W.C."/>
            <person name="Hillier L.W."/>
            <person name="Marshall Graves J.A."/>
            <person name="Birney E."/>
            <person name="Ponting C.P."/>
            <person name="Grutzner F."/>
            <person name="Belov K."/>
            <person name="Miller W."/>
            <person name="Clarke L."/>
            <person name="Chinwalla A.T."/>
            <person name="Yang S.P."/>
            <person name="Heger A."/>
            <person name="Locke D.P."/>
            <person name="Miethke P."/>
            <person name="Waters P.D."/>
            <person name="Veyrunes F."/>
            <person name="Fulton L."/>
            <person name="Fulton B."/>
            <person name="Graves T."/>
            <person name="Wallis J."/>
            <person name="Puente X.S."/>
            <person name="Lopez-Otin C."/>
            <person name="Ordonez G.R."/>
            <person name="Eichler E.E."/>
            <person name="Chen L."/>
            <person name="Cheng Z."/>
            <person name="Deakin J.E."/>
            <person name="Alsop A."/>
            <person name="Thompson K."/>
            <person name="Kirby P."/>
            <person name="Papenfuss A.T."/>
            <person name="Wakefield M.J."/>
            <person name="Olender T."/>
            <person name="Lancet D."/>
            <person name="Huttley G.A."/>
            <person name="Smit A.F."/>
            <person name="Pask A."/>
            <person name="Temple-Smith P."/>
            <person name="Batzer M.A."/>
            <person name="Walker J.A."/>
            <person name="Konkel M.K."/>
            <person name="Harris R.S."/>
            <person name="Whittington C.M."/>
            <person name="Wong E.S."/>
            <person name="Gemmell N.J."/>
            <person name="Buschiazzo E."/>
            <person name="Vargas Jentzsch I.M."/>
            <person name="Merkel A."/>
            <person name="Schmitz J."/>
            <person name="Zemann A."/>
            <person name="Churakov G."/>
            <person name="Kriegs J.O."/>
            <person name="Brosius J."/>
            <person name="Murchison E.P."/>
            <person name="Sachidanandam R."/>
            <person name="Smith C."/>
            <person name="Hannon G.J."/>
            <person name="Tsend-Ayush E."/>
            <person name="McMillan D."/>
            <person name="Attenborough R."/>
            <person name="Rens W."/>
            <person name="Ferguson-Smith M."/>
            <person name="Lefevre C.M."/>
            <person name="Sharp J.A."/>
            <person name="Nicholas K.R."/>
            <person name="Ray D.A."/>
            <person name="Kube M."/>
            <person name="Reinhardt R."/>
            <person name="Pringle T.H."/>
            <person name="Taylor J."/>
            <person name="Jones R.C."/>
            <person name="Nixon B."/>
            <person name="Dacheux J.L."/>
            <person name="Niwa H."/>
            <person name="Sekita Y."/>
            <person name="Huang X."/>
            <person name="Stark A."/>
            <person name="Kheradpour P."/>
            <person name="Kellis M."/>
            <person name="Flicek P."/>
            <person name="Chen Y."/>
            <person name="Webber C."/>
            <person name="Hardison R."/>
            <person name="Nelson J."/>
            <person name="Hallsworth-Pepin K."/>
            <person name="Delehaunty K."/>
            <person name="Markovic C."/>
            <person name="Minx P."/>
            <person name="Feng Y."/>
            <person name="Kremitzki C."/>
            <person name="Mitreva M."/>
            <person name="Glasscock J."/>
            <person name="Wylie T."/>
            <person name="Wohldmann P."/>
            <person name="Thiru P."/>
            <person name="Nhan M.N."/>
            <person name="Pohl C.S."/>
            <person name="Smith S.M."/>
            <person name="Hou S."/>
            <person name="Nefedov M."/>
            <person name="de Jong P.J."/>
            <person name="Renfree M.B."/>
            <person name="Mardis E.R."/>
            <person name="Wilson R.K."/>
        </authorList>
    </citation>
    <scope>NUCLEOTIDE SEQUENCE [LARGE SCALE GENOMIC DNA]</scope>
    <source>
        <strain evidence="8 9">Glennie</strain>
    </source>
</reference>
<dbReference type="Pfam" id="PF13841">
    <property type="entry name" value="Defensin_beta_2"/>
    <property type="match status" value="1"/>
</dbReference>
<evidence type="ECO:0000256" key="6">
    <source>
        <dbReference type="RuleBase" id="RU231113"/>
    </source>
</evidence>
<keyword evidence="3 6" id="KW-0964">Secreted</keyword>
<keyword evidence="6" id="KW-0211">Defensin</keyword>
<dbReference type="AlphaFoldDB" id="A0A6I8P4I4"/>
<evidence type="ECO:0000259" key="7">
    <source>
        <dbReference type="Pfam" id="PF13841"/>
    </source>
</evidence>
<evidence type="ECO:0000256" key="3">
    <source>
        <dbReference type="ARBA" id="ARBA00022525"/>
    </source>
</evidence>
<protein>
    <recommendedName>
        <fullName evidence="6">Beta-defensin</fullName>
    </recommendedName>
</protein>
<organism evidence="8 9">
    <name type="scientific">Ornithorhynchus anatinus</name>
    <name type="common">Duckbill platypus</name>
    <dbReference type="NCBI Taxonomy" id="9258"/>
    <lineage>
        <taxon>Eukaryota</taxon>
        <taxon>Metazoa</taxon>
        <taxon>Chordata</taxon>
        <taxon>Craniata</taxon>
        <taxon>Vertebrata</taxon>
        <taxon>Euteleostomi</taxon>
        <taxon>Mammalia</taxon>
        <taxon>Monotremata</taxon>
        <taxon>Ornithorhynchidae</taxon>
        <taxon>Ornithorhynchus</taxon>
    </lineage>
</organism>
<dbReference type="FunCoup" id="A0A6I8P4I4">
    <property type="interactions" value="1"/>
</dbReference>
<evidence type="ECO:0000256" key="2">
    <source>
        <dbReference type="ARBA" id="ARBA00007371"/>
    </source>
</evidence>
<reference evidence="8" key="2">
    <citation type="submission" date="2025-08" db="UniProtKB">
        <authorList>
            <consortium name="Ensembl"/>
        </authorList>
    </citation>
    <scope>IDENTIFICATION</scope>
    <source>
        <strain evidence="8">Glennie</strain>
    </source>
</reference>
<dbReference type="Ensembl" id="ENSOANT00000066237.1">
    <property type="protein sequence ID" value="ENSOANP00000048727.1"/>
    <property type="gene ID" value="ENSOANG00000047010.1"/>
</dbReference>
<reference evidence="8" key="3">
    <citation type="submission" date="2025-09" db="UniProtKB">
        <authorList>
            <consortium name="Ensembl"/>
        </authorList>
    </citation>
    <scope>IDENTIFICATION</scope>
    <source>
        <strain evidence="8">Glennie</strain>
    </source>
</reference>
<evidence type="ECO:0000256" key="4">
    <source>
        <dbReference type="ARBA" id="ARBA00022729"/>
    </source>
</evidence>
<dbReference type="GO" id="GO:0005576">
    <property type="term" value="C:extracellular region"/>
    <property type="evidence" value="ECO:0007669"/>
    <property type="project" value="UniProtKB-SubCell"/>
</dbReference>
<evidence type="ECO:0000313" key="8">
    <source>
        <dbReference type="Ensembl" id="ENSOANP00000048727.1"/>
    </source>
</evidence>
<dbReference type="Bgee" id="ENSOANG00000047010">
    <property type="expression patterns" value="Expressed in ovary"/>
</dbReference>
<comment type="subcellular location">
    <subcellularLocation>
        <location evidence="1 6">Secreted</location>
    </subcellularLocation>
</comment>
<keyword evidence="6" id="KW-0929">Antimicrobial</keyword>
<dbReference type="Proteomes" id="UP000002279">
    <property type="component" value="Chromosome X2"/>
</dbReference>